<dbReference type="AlphaFoldDB" id="A0AAD8BGZ3"/>
<protein>
    <submittedName>
        <fullName evidence="3">Uncharacterized protein</fullName>
    </submittedName>
</protein>
<keyword evidence="2" id="KW-0472">Membrane</keyword>
<sequence>MLTERNITLSDETTSNTFGEEMCVMKYRLYYSTEIKNITFHCDNGCCGRLNKQYCCLSTPAFLGFIMTTAIVGFLCLAAVSNYVLNKCDKHLRFTKKGVDKKTGPSVPGSPVYRPRQWTTANSGVPLPQYSCVPPQTYSYANAAGYGYPMAPPYSYMGATAGPHVPLYPNVGPYETPKPPVYPNMLLAEDNHQPAQAQVPLIGDQQLNPPAYPGTLPPSAPVGQHQGAGNF</sequence>
<feature type="transmembrane region" description="Helical" evidence="2">
    <location>
        <begin position="61"/>
        <end position="85"/>
    </location>
</feature>
<name>A0AAD8BGZ3_BIOPF</name>
<reference evidence="3" key="1">
    <citation type="journal article" date="2023" name="PLoS Negl. Trop. Dis.">
        <title>A genome sequence for Biomphalaria pfeifferi, the major vector snail for the human-infecting parasite Schistosoma mansoni.</title>
        <authorList>
            <person name="Bu L."/>
            <person name="Lu L."/>
            <person name="Laidemitt M.R."/>
            <person name="Zhang S.M."/>
            <person name="Mutuku M."/>
            <person name="Mkoji G."/>
            <person name="Steinauer M."/>
            <person name="Loker E.S."/>
        </authorList>
    </citation>
    <scope>NUCLEOTIDE SEQUENCE</scope>
    <source>
        <strain evidence="3">KasaAsao</strain>
    </source>
</reference>
<dbReference type="Proteomes" id="UP001233172">
    <property type="component" value="Unassembled WGS sequence"/>
</dbReference>
<feature type="compositionally biased region" description="Pro residues" evidence="1">
    <location>
        <begin position="210"/>
        <end position="220"/>
    </location>
</feature>
<evidence type="ECO:0000256" key="1">
    <source>
        <dbReference type="SAM" id="MobiDB-lite"/>
    </source>
</evidence>
<accession>A0AAD8BGZ3</accession>
<keyword evidence="2" id="KW-0812">Transmembrane</keyword>
<organism evidence="3 4">
    <name type="scientific">Biomphalaria pfeifferi</name>
    <name type="common">Bloodfluke planorb</name>
    <name type="synonym">Freshwater snail</name>
    <dbReference type="NCBI Taxonomy" id="112525"/>
    <lineage>
        <taxon>Eukaryota</taxon>
        <taxon>Metazoa</taxon>
        <taxon>Spiralia</taxon>
        <taxon>Lophotrochozoa</taxon>
        <taxon>Mollusca</taxon>
        <taxon>Gastropoda</taxon>
        <taxon>Heterobranchia</taxon>
        <taxon>Euthyneura</taxon>
        <taxon>Panpulmonata</taxon>
        <taxon>Hygrophila</taxon>
        <taxon>Lymnaeoidea</taxon>
        <taxon>Planorbidae</taxon>
        <taxon>Biomphalaria</taxon>
    </lineage>
</organism>
<keyword evidence="4" id="KW-1185">Reference proteome</keyword>
<evidence type="ECO:0000313" key="4">
    <source>
        <dbReference type="Proteomes" id="UP001233172"/>
    </source>
</evidence>
<comment type="caution">
    <text evidence="3">The sequence shown here is derived from an EMBL/GenBank/DDBJ whole genome shotgun (WGS) entry which is preliminary data.</text>
</comment>
<feature type="region of interest" description="Disordered" evidence="1">
    <location>
        <begin position="205"/>
        <end position="231"/>
    </location>
</feature>
<evidence type="ECO:0000256" key="2">
    <source>
        <dbReference type="SAM" id="Phobius"/>
    </source>
</evidence>
<reference evidence="3" key="2">
    <citation type="submission" date="2023-04" db="EMBL/GenBank/DDBJ databases">
        <authorList>
            <person name="Bu L."/>
            <person name="Lu L."/>
            <person name="Laidemitt M.R."/>
            <person name="Zhang S.M."/>
            <person name="Mutuku M."/>
            <person name="Mkoji G."/>
            <person name="Steinauer M."/>
            <person name="Loker E.S."/>
        </authorList>
    </citation>
    <scope>NUCLEOTIDE SEQUENCE</scope>
    <source>
        <strain evidence="3">KasaAsao</strain>
        <tissue evidence="3">Whole Snail</tissue>
    </source>
</reference>
<keyword evidence="2" id="KW-1133">Transmembrane helix</keyword>
<dbReference type="EMBL" id="JASAOG010000081">
    <property type="protein sequence ID" value="KAK0054067.1"/>
    <property type="molecule type" value="Genomic_DNA"/>
</dbReference>
<gene>
    <name evidence="3" type="ORF">Bpfe_016558</name>
</gene>
<evidence type="ECO:0000313" key="3">
    <source>
        <dbReference type="EMBL" id="KAK0054067.1"/>
    </source>
</evidence>
<proteinExistence type="predicted"/>